<proteinExistence type="predicted"/>
<dbReference type="GO" id="GO:0002949">
    <property type="term" value="P:tRNA threonylcarbamoyladenosine modification"/>
    <property type="evidence" value="ECO:0007669"/>
    <property type="project" value="InterPro"/>
</dbReference>
<gene>
    <name evidence="2" type="primary">tsaB</name>
    <name evidence="2" type="ORF">FRX97_11670</name>
</gene>
<dbReference type="PANTHER" id="PTHR11735:SF11">
    <property type="entry name" value="TRNA THREONYLCARBAMOYLADENOSINE BIOSYNTHESIS PROTEIN TSAB"/>
    <property type="match status" value="1"/>
</dbReference>
<accession>A0A5C6URL9</accession>
<evidence type="ECO:0000313" key="2">
    <source>
        <dbReference type="EMBL" id="TXC75649.1"/>
    </source>
</evidence>
<comment type="caution">
    <text evidence="2">The sequence shown here is derived from an EMBL/GenBank/DDBJ whole genome shotgun (WGS) entry which is preliminary data.</text>
</comment>
<sequence>MLALETSTKVCSVALWNQGDLVAYKESDDQEYDHAEKLNPFIVELLEEQGLRVPDLAAVAVSRGPGSYTGLRIGVASAKGLCYSTGLPLISVCPLQAMLEMVKQERNGLNSDCTYHAYLDARRREVFASSYNGFGEEISSVDAIVLDENEPIFKQQHQLFFGPGADKFESEIPTDNLIKGIYPSARYMGGIAFRKFENQDFADLAYFEPFYLKDFIAIKAKPKFNRRNT</sequence>
<dbReference type="Proteomes" id="UP000321168">
    <property type="component" value="Unassembled WGS sequence"/>
</dbReference>
<dbReference type="CDD" id="cd24032">
    <property type="entry name" value="ASKHA_NBD_TsaB"/>
    <property type="match status" value="1"/>
</dbReference>
<dbReference type="AlphaFoldDB" id="A0A5C6URL9"/>
<dbReference type="OrthoDB" id="9784166at2"/>
<organism evidence="2 3">
    <name type="scientific">Luteibaculum oceani</name>
    <dbReference type="NCBI Taxonomy" id="1294296"/>
    <lineage>
        <taxon>Bacteria</taxon>
        <taxon>Pseudomonadati</taxon>
        <taxon>Bacteroidota</taxon>
        <taxon>Flavobacteriia</taxon>
        <taxon>Flavobacteriales</taxon>
        <taxon>Luteibaculaceae</taxon>
        <taxon>Luteibaculum</taxon>
    </lineage>
</organism>
<dbReference type="InterPro" id="IPR022496">
    <property type="entry name" value="T6A_TsaB"/>
</dbReference>
<dbReference type="PANTHER" id="PTHR11735">
    <property type="entry name" value="TRNA N6-ADENOSINE THREONYLCARBAMOYLTRANSFERASE"/>
    <property type="match status" value="1"/>
</dbReference>
<protein>
    <submittedName>
        <fullName evidence="2">tRNA (Adenosine(37)-N6)-threonylcarbamoyltransferase complex dimerization subunit type 1 TsaB</fullName>
    </submittedName>
</protein>
<keyword evidence="3" id="KW-1185">Reference proteome</keyword>
<dbReference type="SUPFAM" id="SSF53067">
    <property type="entry name" value="Actin-like ATPase domain"/>
    <property type="match status" value="2"/>
</dbReference>
<dbReference type="InterPro" id="IPR000905">
    <property type="entry name" value="Gcp-like_dom"/>
</dbReference>
<keyword evidence="2" id="KW-0808">Transferase</keyword>
<dbReference type="GO" id="GO:0016740">
    <property type="term" value="F:transferase activity"/>
    <property type="evidence" value="ECO:0007669"/>
    <property type="project" value="UniProtKB-KW"/>
</dbReference>
<feature type="domain" description="Gcp-like" evidence="1">
    <location>
        <begin position="33"/>
        <end position="148"/>
    </location>
</feature>
<dbReference type="GO" id="GO:0005829">
    <property type="term" value="C:cytosol"/>
    <property type="evidence" value="ECO:0007669"/>
    <property type="project" value="TreeGrafter"/>
</dbReference>
<evidence type="ECO:0000259" key="1">
    <source>
        <dbReference type="Pfam" id="PF00814"/>
    </source>
</evidence>
<dbReference type="EMBL" id="VORB01000012">
    <property type="protein sequence ID" value="TXC75649.1"/>
    <property type="molecule type" value="Genomic_DNA"/>
</dbReference>
<reference evidence="2 3" key="1">
    <citation type="submission" date="2019-08" db="EMBL/GenBank/DDBJ databases">
        <title>Genome of Luteibaculum oceani JCM 18817.</title>
        <authorList>
            <person name="Bowman J.P."/>
        </authorList>
    </citation>
    <scope>NUCLEOTIDE SEQUENCE [LARGE SCALE GENOMIC DNA]</scope>
    <source>
        <strain evidence="2 3">JCM 18817</strain>
    </source>
</reference>
<dbReference type="Pfam" id="PF00814">
    <property type="entry name" value="TsaD"/>
    <property type="match status" value="1"/>
</dbReference>
<name>A0A5C6URL9_9FLAO</name>
<dbReference type="InterPro" id="IPR043129">
    <property type="entry name" value="ATPase_NBD"/>
</dbReference>
<dbReference type="Gene3D" id="3.30.420.40">
    <property type="match status" value="2"/>
</dbReference>
<evidence type="ECO:0000313" key="3">
    <source>
        <dbReference type="Proteomes" id="UP000321168"/>
    </source>
</evidence>
<dbReference type="NCBIfam" id="TIGR03725">
    <property type="entry name" value="T6A_YeaZ"/>
    <property type="match status" value="1"/>
</dbReference>